<dbReference type="EMBL" id="AP024233">
    <property type="protein sequence ID" value="BCO09756.1"/>
    <property type="molecule type" value="Genomic_DNA"/>
</dbReference>
<evidence type="ECO:0000313" key="2">
    <source>
        <dbReference type="Proteomes" id="UP001063350"/>
    </source>
</evidence>
<dbReference type="Proteomes" id="UP001063350">
    <property type="component" value="Chromosome"/>
</dbReference>
<sequence>MQRCPHCRARYNGTARCRRCGAGLEKLLEIERQAEQLARQAVACLGAGDIAGASSCARIAMRLHATPFNRALVGFIGSLAGHPDTIGGPEIETMCLHGQLDAVEREK</sequence>
<protein>
    <submittedName>
        <fullName evidence="1">Uncharacterized protein</fullName>
    </submittedName>
</protein>
<name>A0A915UAA0_9BACT</name>
<proteinExistence type="predicted"/>
<evidence type="ECO:0000313" key="1">
    <source>
        <dbReference type="EMBL" id="BCO09756.1"/>
    </source>
</evidence>
<keyword evidence="2" id="KW-1185">Reference proteome</keyword>
<organism evidence="1 2">
    <name type="scientific">Desulfolithobacter dissulfuricans</name>
    <dbReference type="NCBI Taxonomy" id="2795293"/>
    <lineage>
        <taxon>Bacteria</taxon>
        <taxon>Pseudomonadati</taxon>
        <taxon>Thermodesulfobacteriota</taxon>
        <taxon>Desulfobulbia</taxon>
        <taxon>Desulfobulbales</taxon>
        <taxon>Desulfobulbaceae</taxon>
        <taxon>Desulfolithobacter</taxon>
    </lineage>
</organism>
<dbReference type="KEGG" id="ddu:GF1_21320"/>
<reference evidence="1" key="1">
    <citation type="submission" date="2020-12" db="EMBL/GenBank/DDBJ databases">
        <title>Desulfobium dissulfuricans gen. nov., sp. nov., a novel mesophilic, sulfate-reducing bacterium isolated from a deep-sea hydrothermal vent.</title>
        <authorList>
            <person name="Hashimoto Y."/>
            <person name="Tame A."/>
            <person name="Sawayama S."/>
            <person name="Miyazaki J."/>
            <person name="Takai K."/>
            <person name="Nakagawa S."/>
        </authorList>
    </citation>
    <scope>NUCLEOTIDE SEQUENCE</scope>
    <source>
        <strain evidence="1">GF1</strain>
    </source>
</reference>
<dbReference type="AlphaFoldDB" id="A0A915UAA0"/>
<dbReference type="RefSeq" id="WP_267926506.1">
    <property type="nucleotide sequence ID" value="NZ_AP024233.1"/>
</dbReference>
<gene>
    <name evidence="1" type="ORF">GF1_21320</name>
</gene>
<accession>A0A915UAA0</accession>